<feature type="transmembrane region" description="Helical" evidence="1">
    <location>
        <begin position="65"/>
        <end position="84"/>
    </location>
</feature>
<sequence length="355" mass="40484">MVGLMLFYQHLIEFIQNLEDLLVNTINHHIQNVILKEVVLNVIPITLIDAQYIIILFHILLKLKAAYHTNSLVLAVLYSARLINHLTNNGVLTLMILRIARLVKMVWCLVCLLAMMVIFRLQIQKHVLKLAKLDFMEILNTILDQEEQSVGTCQQKSSESYEDTIYVGSIGRLNTRDNSLIDGSINNYFNSIQDAIKKAYELGAPYQSAQITILLLDGTHAMVRYYPLDFYMPTNLDQFSKTTKIILQPANPDQQLTINYKLRDTFHFIVGAGLTIKNLIFDAIDSSIDMDTDINQQIYCSSNPSKQCCYIDSNGQLGGQPSCKFIKEPYLFYIFIVLVLSYALLLKEQTSLISI</sequence>
<reference evidence="2 3" key="1">
    <citation type="submission" date="2014-06" db="EMBL/GenBank/DDBJ databases">
        <authorList>
            <person name="Swart Estienne"/>
        </authorList>
    </citation>
    <scope>NUCLEOTIDE SEQUENCE [LARGE SCALE GENOMIC DNA]</scope>
    <source>
        <strain evidence="2 3">130c</strain>
    </source>
</reference>
<evidence type="ECO:0000313" key="3">
    <source>
        <dbReference type="Proteomes" id="UP000039865"/>
    </source>
</evidence>
<feature type="transmembrane region" description="Helical" evidence="1">
    <location>
        <begin position="330"/>
        <end position="346"/>
    </location>
</feature>
<feature type="transmembrane region" description="Helical" evidence="1">
    <location>
        <begin position="105"/>
        <end position="123"/>
    </location>
</feature>
<organism evidence="2 3">
    <name type="scientific">Stylonychia lemnae</name>
    <name type="common">Ciliate</name>
    <dbReference type="NCBI Taxonomy" id="5949"/>
    <lineage>
        <taxon>Eukaryota</taxon>
        <taxon>Sar</taxon>
        <taxon>Alveolata</taxon>
        <taxon>Ciliophora</taxon>
        <taxon>Intramacronucleata</taxon>
        <taxon>Spirotrichea</taxon>
        <taxon>Stichotrichia</taxon>
        <taxon>Sporadotrichida</taxon>
        <taxon>Oxytrichidae</taxon>
        <taxon>Stylonychinae</taxon>
        <taxon>Stylonychia</taxon>
    </lineage>
</organism>
<keyword evidence="1" id="KW-0812">Transmembrane</keyword>
<keyword evidence="1" id="KW-1133">Transmembrane helix</keyword>
<name>A0A078ALZ7_STYLE</name>
<accession>A0A078ALZ7</accession>
<gene>
    <name evidence="2" type="primary">Contig19841.g21041</name>
    <name evidence="2" type="ORF">STYLEM_11470</name>
</gene>
<keyword evidence="1" id="KW-0472">Membrane</keyword>
<dbReference type="Proteomes" id="UP000039865">
    <property type="component" value="Unassembled WGS sequence"/>
</dbReference>
<keyword evidence="3" id="KW-1185">Reference proteome</keyword>
<evidence type="ECO:0000256" key="1">
    <source>
        <dbReference type="SAM" id="Phobius"/>
    </source>
</evidence>
<dbReference type="EMBL" id="CCKQ01010910">
    <property type="protein sequence ID" value="CDW82437.1"/>
    <property type="molecule type" value="Genomic_DNA"/>
</dbReference>
<feature type="transmembrane region" description="Helical" evidence="1">
    <location>
        <begin position="38"/>
        <end position="59"/>
    </location>
</feature>
<evidence type="ECO:0000313" key="2">
    <source>
        <dbReference type="EMBL" id="CDW82437.1"/>
    </source>
</evidence>
<dbReference type="InParanoid" id="A0A078ALZ7"/>
<dbReference type="AlphaFoldDB" id="A0A078ALZ7"/>
<protein>
    <submittedName>
        <fullName evidence="2">Uncharacterized protein</fullName>
    </submittedName>
</protein>
<proteinExistence type="predicted"/>